<name>A0A2N5N050_9BACL</name>
<dbReference type="EMBL" id="NFEZ01000004">
    <property type="protein sequence ID" value="PLT43704.1"/>
    <property type="molecule type" value="Genomic_DNA"/>
</dbReference>
<dbReference type="Proteomes" id="UP000234789">
    <property type="component" value="Unassembled WGS sequence"/>
</dbReference>
<evidence type="ECO:0000313" key="1">
    <source>
        <dbReference type="EMBL" id="PLT43704.1"/>
    </source>
</evidence>
<comment type="caution">
    <text evidence="1">The sequence shown here is derived from an EMBL/GenBank/DDBJ whole genome shotgun (WGS) entry which is preliminary data.</text>
</comment>
<evidence type="ECO:0000313" key="2">
    <source>
        <dbReference type="Proteomes" id="UP000234789"/>
    </source>
</evidence>
<keyword evidence="2" id="KW-1185">Reference proteome</keyword>
<gene>
    <name evidence="1" type="ORF">B8V81_2135</name>
</gene>
<reference evidence="1 2" key="1">
    <citation type="submission" date="2017-05" db="EMBL/GenBank/DDBJ databases">
        <title>Functional genome analysis of Paenibacillus pasadenensis strain R16: insights on endophytic life style and antifungal activity.</title>
        <authorList>
            <person name="Passera A."/>
            <person name="Marcolungo L."/>
            <person name="Casati P."/>
            <person name="Brasca M."/>
            <person name="Quaglino F."/>
            <person name="Delledonne M."/>
        </authorList>
    </citation>
    <scope>NUCLEOTIDE SEQUENCE [LARGE SCALE GENOMIC DNA]</scope>
    <source>
        <strain evidence="1 2">R16</strain>
    </source>
</reference>
<organism evidence="1 2">
    <name type="scientific">Paenibacillus pasadenensis</name>
    <dbReference type="NCBI Taxonomy" id="217090"/>
    <lineage>
        <taxon>Bacteria</taxon>
        <taxon>Bacillati</taxon>
        <taxon>Bacillota</taxon>
        <taxon>Bacilli</taxon>
        <taxon>Bacillales</taxon>
        <taxon>Paenibacillaceae</taxon>
        <taxon>Paenibacillus</taxon>
    </lineage>
</organism>
<sequence length="230" mass="23259">MSLLQTRLQQIRRLRGASAAVVKGASARNGAFVRKGAFARNATSAVKGAIARNATSAVKGAIARKSAFAALLAIALLLGGCAAGAGTPSGSGRAEGGEAAAAEAAKAAAAAEADGAGPDAAGWAGIEPLPAADAAEGLQLSRDAVKQLKQAAEAGDEAAWRELAVRLAGLWLTLEPDLKKLDEAKAEAAQADIGRLLQPDPAAPESPVDVSYRLYQTYRDLQEKLQGPAA</sequence>
<accession>A0A2N5N050</accession>
<proteinExistence type="predicted"/>
<dbReference type="AlphaFoldDB" id="A0A2N5N050"/>
<protein>
    <submittedName>
        <fullName evidence="1">Uncharacterized protein</fullName>
    </submittedName>
</protein>